<evidence type="ECO:0000313" key="7">
    <source>
        <dbReference type="EMBL" id="AZF75630.1"/>
    </source>
</evidence>
<evidence type="ECO:0000313" key="21">
    <source>
        <dbReference type="Proteomes" id="UP000278715"/>
    </source>
</evidence>
<evidence type="ECO:0000313" key="11">
    <source>
        <dbReference type="EMBL" id="SAI86821.1"/>
    </source>
</evidence>
<gene>
    <name evidence="11" type="ORF">SSOP1_3267</name>
    <name evidence="3" type="ORF">SULA_0950</name>
    <name evidence="1" type="ORF">SULB_0952</name>
    <name evidence="2" type="ORF">SULC_0951</name>
    <name evidence="4" type="ORF">SULG_04660</name>
    <name evidence="5" type="ORF">SULH_04660</name>
    <name evidence="6" type="ORF">SULI_04660</name>
    <name evidence="7" type="ORF">SULM_04660</name>
    <name evidence="8" type="ORF">SULN_04660</name>
    <name evidence="9" type="ORF">SULO_04670</name>
    <name evidence="10" type="ORF">SULZ_04905</name>
</gene>
<reference evidence="3" key="5">
    <citation type="submission" date="2018-10" db="EMBL/GenBank/DDBJ databases">
        <authorList>
            <person name="McCarthy S."/>
            <person name="Gradnigo J."/>
            <person name="Johnson T."/>
            <person name="Payne S."/>
            <person name="Lipzen A."/>
            <person name="Schackwitz W."/>
            <person name="Martin J."/>
            <person name="Moriyama E."/>
            <person name="Blum P."/>
        </authorList>
    </citation>
    <scope>NUCLEOTIDE SEQUENCE</scope>
    <source>
        <strain evidence="1">SARC-B</strain>
        <strain evidence="2">SARC-C</strain>
        <strain evidence="3">SULA</strain>
    </source>
</reference>
<dbReference type="EMBL" id="CP033235">
    <property type="protein sequence ID" value="AZF67766.1"/>
    <property type="molecule type" value="Genomic_DNA"/>
</dbReference>
<reference evidence="15" key="2">
    <citation type="submission" date="2016-04" db="EMBL/GenBank/DDBJ databases">
        <authorList>
            <person name="Shah S.A."/>
            <person name="Garrett R.A."/>
        </authorList>
    </citation>
    <scope>NUCLEOTIDE SEQUENCE [LARGE SCALE GENOMIC DNA]</scope>
    <source>
        <strain evidence="15">ATCC 35091 / DSM 1616 / JCM 8930 / NBRC 15331 / P1</strain>
    </source>
</reference>
<evidence type="ECO:0000313" key="16">
    <source>
        <dbReference type="Proteomes" id="UP000267993"/>
    </source>
</evidence>
<dbReference type="Proteomes" id="UP000033106">
    <property type="component" value="Chromosome"/>
</dbReference>
<dbReference type="OMA" id="YTIMLLH"/>
<evidence type="ECO:0000313" key="5">
    <source>
        <dbReference type="EMBL" id="AZF70386.1"/>
    </source>
</evidence>
<evidence type="ECO:0000313" key="15">
    <source>
        <dbReference type="Proteomes" id="UP000076770"/>
    </source>
</evidence>
<evidence type="ECO:0000313" key="3">
    <source>
        <dbReference type="EMBL" id="AKA78691.1"/>
    </source>
</evidence>
<dbReference type="EMBL" id="CP033237">
    <property type="protein sequence ID" value="AZF73006.1"/>
    <property type="molecule type" value="Genomic_DNA"/>
</dbReference>
<dbReference type="OrthoDB" id="36941at2157"/>
<dbReference type="Proteomes" id="UP000278715">
    <property type="component" value="Chromosome"/>
</dbReference>
<dbReference type="EMBL" id="CP033238">
    <property type="protein sequence ID" value="AZF75630.1"/>
    <property type="molecule type" value="Genomic_DNA"/>
</dbReference>
<evidence type="ECO:0000313" key="8">
    <source>
        <dbReference type="EMBL" id="AZF78238.1"/>
    </source>
</evidence>
<accession>A0A0E3GW97</accession>
<dbReference type="EMBL" id="LT549890">
    <property type="protein sequence ID" value="SAI86821.1"/>
    <property type="molecule type" value="Genomic_DNA"/>
</dbReference>
<evidence type="ECO:0000313" key="10">
    <source>
        <dbReference type="EMBL" id="AZF83484.1"/>
    </source>
</evidence>
<dbReference type="EMBL" id="CP011057">
    <property type="protein sequence ID" value="AKA78691.1"/>
    <property type="molecule type" value="Genomic_DNA"/>
</dbReference>
<evidence type="ECO:0000313" key="4">
    <source>
        <dbReference type="EMBL" id="AZF67766.1"/>
    </source>
</evidence>
<evidence type="ECO:0000313" key="1">
    <source>
        <dbReference type="EMBL" id="AKA73299.1"/>
    </source>
</evidence>
<dbReference type="Proteomes" id="UP000275843">
    <property type="component" value="Chromosome"/>
</dbReference>
<reference evidence="16 17" key="4">
    <citation type="journal article" date="2018" name="Proc. Natl. Acad. Sci. U.S.A.">
        <title>Nonmutational mechanism of inheritance in the Archaeon Sulfolobus solfataricus.</title>
        <authorList>
            <person name="Payne S."/>
            <person name="McCarthy S."/>
            <person name="Johnson T."/>
            <person name="North E."/>
            <person name="Blum P."/>
        </authorList>
    </citation>
    <scope>NUCLEOTIDE SEQUENCE [LARGE SCALE GENOMIC DNA]</scope>
    <source>
        <strain evidence="5 16">SARC-H</strain>
        <strain evidence="6 20">SARC-I</strain>
        <strain evidence="8 21">SARC-N</strain>
        <strain evidence="9 22">SARC-O</strain>
        <strain evidence="10 17">SUL120</strain>
        <strain evidence="4 18">SULG</strain>
        <strain evidence="7 19">SULM</strain>
    </source>
</reference>
<dbReference type="Proteomes" id="UP000269431">
    <property type="component" value="Chromosome"/>
</dbReference>
<dbReference type="Proteomes" id="UP000033057">
    <property type="component" value="Chromosome"/>
</dbReference>
<dbReference type="Proteomes" id="UP000267993">
    <property type="component" value="Chromosome"/>
</dbReference>
<evidence type="ECO:0000313" key="20">
    <source>
        <dbReference type="Proteomes" id="UP000275843"/>
    </source>
</evidence>
<dbReference type="KEGG" id="ssof:SULC_0951"/>
<dbReference type="AlphaFoldDB" id="A0A0E3GW97"/>
<dbReference type="GeneID" id="1453194"/>
<protein>
    <submittedName>
        <fullName evidence="3">Uncharacterized protein</fullName>
    </submittedName>
</protein>
<dbReference type="EMBL" id="CP033239">
    <property type="protein sequence ID" value="AZF78238.1"/>
    <property type="molecule type" value="Genomic_DNA"/>
</dbReference>
<proteinExistence type="predicted"/>
<dbReference type="EMBL" id="CP033236">
    <property type="protein sequence ID" value="AZF70386.1"/>
    <property type="molecule type" value="Genomic_DNA"/>
</dbReference>
<evidence type="ECO:0000313" key="12">
    <source>
        <dbReference type="Proteomes" id="UP000033057"/>
    </source>
</evidence>
<evidence type="ECO:0000313" key="14">
    <source>
        <dbReference type="Proteomes" id="UP000033106"/>
    </source>
</evidence>
<evidence type="ECO:0000313" key="13">
    <source>
        <dbReference type="Proteomes" id="UP000033085"/>
    </source>
</evidence>
<dbReference type="Proteomes" id="UP000033085">
    <property type="component" value="Chromosome"/>
</dbReference>
<dbReference type="EMBL" id="CP011056">
    <property type="protein sequence ID" value="AKA75998.1"/>
    <property type="molecule type" value="Genomic_DNA"/>
</dbReference>
<dbReference type="PATRIC" id="fig|2287.6.peg.1007"/>
<dbReference type="RefSeq" id="WP_009991716.1">
    <property type="nucleotide sequence ID" value="NZ_CP011055.2"/>
</dbReference>
<dbReference type="Proteomes" id="UP000273194">
    <property type="component" value="Chromosome"/>
</dbReference>
<dbReference type="EMBL" id="CP033241">
    <property type="protein sequence ID" value="AZF83484.1"/>
    <property type="molecule type" value="Genomic_DNA"/>
</dbReference>
<dbReference type="GeneID" id="44128896"/>
<reference evidence="11" key="3">
    <citation type="submission" date="2016-04" db="EMBL/GenBank/DDBJ databases">
        <authorList>
            <person name="Evans L.H."/>
            <person name="Alamgir A."/>
            <person name="Owens N."/>
            <person name="Weber N.D."/>
            <person name="Virtaneva K."/>
            <person name="Barbian K."/>
            <person name="Babar A."/>
            <person name="Rosenke K."/>
        </authorList>
    </citation>
    <scope>NUCLEOTIDE SEQUENCE</scope>
    <source>
        <strain evidence="11">P1</strain>
    </source>
</reference>
<organism evidence="3 14">
    <name type="scientific">Saccharolobus solfataricus</name>
    <name type="common">Sulfolobus solfataricus</name>
    <dbReference type="NCBI Taxonomy" id="2287"/>
    <lineage>
        <taxon>Archaea</taxon>
        <taxon>Thermoproteota</taxon>
        <taxon>Thermoprotei</taxon>
        <taxon>Sulfolobales</taxon>
        <taxon>Sulfolobaceae</taxon>
        <taxon>Saccharolobus</taxon>
    </lineage>
</organism>
<evidence type="ECO:0000313" key="6">
    <source>
        <dbReference type="EMBL" id="AZF73006.1"/>
    </source>
</evidence>
<evidence type="ECO:0000313" key="22">
    <source>
        <dbReference type="Proteomes" id="UP000282269"/>
    </source>
</evidence>
<dbReference type="KEGG" id="ssol:SULB_0952"/>
<dbReference type="EMBL" id="CP011055">
    <property type="protein sequence ID" value="AKA73299.1"/>
    <property type="molecule type" value="Genomic_DNA"/>
</dbReference>
<evidence type="ECO:0000313" key="9">
    <source>
        <dbReference type="EMBL" id="AZF80844.1"/>
    </source>
</evidence>
<dbReference type="Proteomes" id="UP000076770">
    <property type="component" value="Chromosome i"/>
</dbReference>
<evidence type="ECO:0000313" key="19">
    <source>
        <dbReference type="Proteomes" id="UP000273443"/>
    </source>
</evidence>
<dbReference type="Proteomes" id="UP000273443">
    <property type="component" value="Chromosome"/>
</dbReference>
<dbReference type="EMBL" id="CP033240">
    <property type="protein sequence ID" value="AZF80844.1"/>
    <property type="molecule type" value="Genomic_DNA"/>
</dbReference>
<name>A0A0E3GW97_SACSO</name>
<reference evidence="12 13" key="1">
    <citation type="journal article" date="2015" name="Genome Announc.">
        <title>Complete Genome Sequence of Sulfolobus solfataricus Strain 98/2 and Evolved Derivatives.</title>
        <authorList>
            <person name="McCarthy S."/>
            <person name="Gradnigo J."/>
            <person name="Johnson T."/>
            <person name="Payne S."/>
            <person name="Lipzen A."/>
            <person name="Martin J."/>
            <person name="Schackwitz W."/>
            <person name="Moriyama E."/>
            <person name="Blum P."/>
        </authorList>
    </citation>
    <scope>NUCLEOTIDE SEQUENCE [LARGE SCALE GENOMIC DNA]</scope>
    <source>
        <strain evidence="12">98/2 SULC</strain>
        <strain evidence="1">SARC-B</strain>
        <strain evidence="2">SARC-C</strain>
        <strain evidence="3 14">SULA</strain>
        <strain evidence="13">SULB</strain>
    </source>
</reference>
<evidence type="ECO:0000313" key="18">
    <source>
        <dbReference type="Proteomes" id="UP000273194"/>
    </source>
</evidence>
<sequence>MKTSILALTLVGAFLAGLATAGVAGYGPLAYISYHIMVSQQKGQAQVIPAYINLGNLTAGEKGNITATAAINISTNGTYTIDLLHADKLQKIFSNFTVELKINNYTIILTLENDSAHVSLVNGSYNVSILIIYQVSQHPSGDLNVNNEPLLIIHPQGEDNNS</sequence>
<evidence type="ECO:0000313" key="17">
    <source>
        <dbReference type="Proteomes" id="UP000269431"/>
    </source>
</evidence>
<dbReference type="KEGG" id="ssoa:SULA_0950"/>
<evidence type="ECO:0000313" key="2">
    <source>
        <dbReference type="EMBL" id="AKA75998.1"/>
    </source>
</evidence>
<dbReference type="Proteomes" id="UP000282269">
    <property type="component" value="Chromosome"/>
</dbReference>